<organism evidence="3 4">
    <name type="scientific">Setaria italica</name>
    <name type="common">Foxtail millet</name>
    <name type="synonym">Panicum italicum</name>
    <dbReference type="NCBI Taxonomy" id="4555"/>
    <lineage>
        <taxon>Eukaryota</taxon>
        <taxon>Viridiplantae</taxon>
        <taxon>Streptophyta</taxon>
        <taxon>Embryophyta</taxon>
        <taxon>Tracheophyta</taxon>
        <taxon>Spermatophyta</taxon>
        <taxon>Magnoliopsida</taxon>
        <taxon>Liliopsida</taxon>
        <taxon>Poales</taxon>
        <taxon>Poaceae</taxon>
        <taxon>PACMAD clade</taxon>
        <taxon>Panicoideae</taxon>
        <taxon>Panicodae</taxon>
        <taxon>Paniceae</taxon>
        <taxon>Cenchrinae</taxon>
        <taxon>Setaria</taxon>
    </lineage>
</organism>
<dbReference type="EMBL" id="AGNK02003361">
    <property type="status" value="NOT_ANNOTATED_CDS"/>
    <property type="molecule type" value="Genomic_DNA"/>
</dbReference>
<dbReference type="AlphaFoldDB" id="K3XT83"/>
<feature type="signal peptide" evidence="1">
    <location>
        <begin position="1"/>
        <end position="27"/>
    </location>
</feature>
<dbReference type="HOGENOM" id="CLU_030538_3_0_1"/>
<dbReference type="InParanoid" id="K3XT83"/>
<protein>
    <recommendedName>
        <fullName evidence="2">Neprosin PEP catalytic domain-containing protein</fullName>
    </recommendedName>
</protein>
<dbReference type="eggNOG" id="ENOG502R6YH">
    <property type="taxonomic scope" value="Eukaryota"/>
</dbReference>
<keyword evidence="1" id="KW-0732">Signal</keyword>
<reference evidence="4" key="1">
    <citation type="journal article" date="2012" name="Nat. Biotechnol.">
        <title>Reference genome sequence of the model plant Setaria.</title>
        <authorList>
            <person name="Bennetzen J.L."/>
            <person name="Schmutz J."/>
            <person name="Wang H."/>
            <person name="Percifield R."/>
            <person name="Hawkins J."/>
            <person name="Pontaroli A.C."/>
            <person name="Estep M."/>
            <person name="Feng L."/>
            <person name="Vaughn J.N."/>
            <person name="Grimwood J."/>
            <person name="Jenkins J."/>
            <person name="Barry K."/>
            <person name="Lindquist E."/>
            <person name="Hellsten U."/>
            <person name="Deshpande S."/>
            <person name="Wang X."/>
            <person name="Wu X."/>
            <person name="Mitros T."/>
            <person name="Triplett J."/>
            <person name="Yang X."/>
            <person name="Ye C.Y."/>
            <person name="Mauro-Herrera M."/>
            <person name="Wang L."/>
            <person name="Li P."/>
            <person name="Sharma M."/>
            <person name="Sharma R."/>
            <person name="Ronald P.C."/>
            <person name="Panaud O."/>
            <person name="Kellogg E.A."/>
            <person name="Brutnell T.P."/>
            <person name="Doust A.N."/>
            <person name="Tuskan G.A."/>
            <person name="Rokhsar D."/>
            <person name="Devos K.M."/>
        </authorList>
    </citation>
    <scope>NUCLEOTIDE SEQUENCE [LARGE SCALE GENOMIC DNA]</scope>
    <source>
        <strain evidence="4">cv. Yugu1</strain>
    </source>
</reference>
<dbReference type="Proteomes" id="UP000004995">
    <property type="component" value="Unassembled WGS sequence"/>
</dbReference>
<proteinExistence type="predicted"/>
<reference evidence="3" key="2">
    <citation type="submission" date="2018-08" db="UniProtKB">
        <authorList>
            <consortium name="EnsemblPlants"/>
        </authorList>
    </citation>
    <scope>IDENTIFICATION</scope>
    <source>
        <strain evidence="3">Yugu1</strain>
    </source>
</reference>
<keyword evidence="4" id="KW-1185">Reference proteome</keyword>
<feature type="chain" id="PRO_5010126083" description="Neprosin PEP catalytic domain-containing protein" evidence="1">
    <location>
        <begin position="28"/>
        <end position="314"/>
    </location>
</feature>
<dbReference type="PANTHER" id="PTHR31589:SF112">
    <property type="entry name" value="OS01G0834300 PROTEIN"/>
    <property type="match status" value="1"/>
</dbReference>
<feature type="domain" description="Neprosin PEP catalytic" evidence="2">
    <location>
        <begin position="76"/>
        <end position="314"/>
    </location>
</feature>
<dbReference type="PROSITE" id="PS52045">
    <property type="entry name" value="NEPROSIN_PEP_CD"/>
    <property type="match status" value="1"/>
</dbReference>
<dbReference type="PANTHER" id="PTHR31589">
    <property type="entry name" value="PROTEIN, PUTATIVE (DUF239)-RELATED-RELATED"/>
    <property type="match status" value="1"/>
</dbReference>
<dbReference type="Pfam" id="PF03080">
    <property type="entry name" value="Neprosin"/>
    <property type="match status" value="1"/>
</dbReference>
<name>K3XT83_SETIT</name>
<dbReference type="InterPro" id="IPR004314">
    <property type="entry name" value="Neprosin"/>
</dbReference>
<dbReference type="EnsemblPlants" id="KQL07630">
    <property type="protein sequence ID" value="KQL07630"/>
    <property type="gene ID" value="SETIT_005139mg"/>
</dbReference>
<dbReference type="InterPro" id="IPR053168">
    <property type="entry name" value="Glutamic_endopeptidase"/>
</dbReference>
<evidence type="ECO:0000256" key="1">
    <source>
        <dbReference type="SAM" id="SignalP"/>
    </source>
</evidence>
<evidence type="ECO:0000313" key="3">
    <source>
        <dbReference type="EnsemblPlants" id="KQL07630"/>
    </source>
</evidence>
<sequence length="314" mass="34581">MGKVGLLIVFSSFLVIIHNIFECHVCAVNLEKFGNASLEDKANELAPPHENILFNMIMNNGSYCIQQSNGKGAPRPNASAMSGYVAAHIMSMQNIHGIEVTSDVYGFSIDQDEQSGIFVQIINRGDGTKSSFDGLSVGWHVYPGLYGDSKTHFYRDGYQRTGCYNLKCPGFVPEANVPMVPGVVIHAVSDPNGVKRTIIFKILKKCSSYFPMVMQVWLCLETYYWLVHLGFDSEPYLIGRFPKSLFTSLGNQANEIQLAGTVVTPTTHLAPMGSGSKQSYMVRQDLPTFMTDKNIYSVSPVGVDGKFTYGGPLE</sequence>
<evidence type="ECO:0000259" key="2">
    <source>
        <dbReference type="PROSITE" id="PS52045"/>
    </source>
</evidence>
<evidence type="ECO:0000313" key="4">
    <source>
        <dbReference type="Proteomes" id="UP000004995"/>
    </source>
</evidence>
<dbReference type="Gramene" id="KQL07630">
    <property type="protein sequence ID" value="KQL07630"/>
    <property type="gene ID" value="SETIT_005139mg"/>
</dbReference>
<dbReference type="STRING" id="4555.K3XT83"/>
<accession>K3XT83</accession>
<dbReference type="OMA" id="NIFECHV"/>